<dbReference type="SUPFAM" id="SSF53822">
    <property type="entry name" value="Periplasmic binding protein-like I"/>
    <property type="match status" value="1"/>
</dbReference>
<evidence type="ECO:0000256" key="7">
    <source>
        <dbReference type="ARBA" id="ARBA00023180"/>
    </source>
</evidence>
<dbReference type="EMBL" id="CAUYUJ010018328">
    <property type="protein sequence ID" value="CAK0882714.1"/>
    <property type="molecule type" value="Genomic_DNA"/>
</dbReference>
<gene>
    <name evidence="10" type="ORF">PCOR1329_LOCUS65145</name>
</gene>
<sequence>SNTWTDEQVPSPVGLVGGGCSKTTMQVNSLALHTNFPIVSGTSTFPALSDRAKYPNFWRTIQPDSSFMAAWLAILRMLGFSKMSTVIGETKVWSSYVEVLLKEAEERGVQLD</sequence>
<keyword evidence="4" id="KW-0297">G-protein coupled receptor</keyword>
<evidence type="ECO:0000256" key="2">
    <source>
        <dbReference type="ARBA" id="ARBA00022692"/>
    </source>
</evidence>
<keyword evidence="3" id="KW-1133">Transmembrane helix</keyword>
<reference evidence="10" key="1">
    <citation type="submission" date="2023-10" db="EMBL/GenBank/DDBJ databases">
        <authorList>
            <person name="Chen Y."/>
            <person name="Shah S."/>
            <person name="Dougan E. K."/>
            <person name="Thang M."/>
            <person name="Chan C."/>
        </authorList>
    </citation>
    <scope>NUCLEOTIDE SEQUENCE [LARGE SCALE GENOMIC DNA]</scope>
</reference>
<comment type="subcellular location">
    <subcellularLocation>
        <location evidence="1">Membrane</location>
    </subcellularLocation>
</comment>
<dbReference type="InterPro" id="IPR002455">
    <property type="entry name" value="GPCR3_GABA-B"/>
</dbReference>
<feature type="non-terminal residue" evidence="10">
    <location>
        <position position="1"/>
    </location>
</feature>
<keyword evidence="11" id="KW-1185">Reference proteome</keyword>
<keyword evidence="5" id="KW-0472">Membrane</keyword>
<evidence type="ECO:0000256" key="5">
    <source>
        <dbReference type="ARBA" id="ARBA00023136"/>
    </source>
</evidence>
<name>A0ABN9WCW6_9DINO</name>
<evidence type="ECO:0000313" key="11">
    <source>
        <dbReference type="Proteomes" id="UP001189429"/>
    </source>
</evidence>
<accession>A0ABN9WCW6</accession>
<evidence type="ECO:0000256" key="4">
    <source>
        <dbReference type="ARBA" id="ARBA00023040"/>
    </source>
</evidence>
<dbReference type="Proteomes" id="UP001189429">
    <property type="component" value="Unassembled WGS sequence"/>
</dbReference>
<evidence type="ECO:0000313" key="10">
    <source>
        <dbReference type="EMBL" id="CAK0882714.1"/>
    </source>
</evidence>
<dbReference type="Gene3D" id="3.40.50.2300">
    <property type="match status" value="1"/>
</dbReference>
<dbReference type="InterPro" id="IPR001828">
    <property type="entry name" value="ANF_lig-bd_rcpt"/>
</dbReference>
<keyword evidence="7" id="KW-0325">Glycoprotein</keyword>
<keyword evidence="8" id="KW-0807">Transducer</keyword>
<evidence type="ECO:0000256" key="8">
    <source>
        <dbReference type="ARBA" id="ARBA00023224"/>
    </source>
</evidence>
<proteinExistence type="predicted"/>
<dbReference type="Pfam" id="PF01094">
    <property type="entry name" value="ANF_receptor"/>
    <property type="match status" value="1"/>
</dbReference>
<evidence type="ECO:0000256" key="1">
    <source>
        <dbReference type="ARBA" id="ARBA00004370"/>
    </source>
</evidence>
<evidence type="ECO:0000256" key="6">
    <source>
        <dbReference type="ARBA" id="ARBA00023170"/>
    </source>
</evidence>
<dbReference type="PANTHER" id="PTHR10519">
    <property type="entry name" value="GABA-B RECEPTOR"/>
    <property type="match status" value="1"/>
</dbReference>
<keyword evidence="2" id="KW-0812">Transmembrane</keyword>
<feature type="domain" description="Receptor ligand binding region" evidence="9">
    <location>
        <begin position="13"/>
        <end position="111"/>
    </location>
</feature>
<keyword evidence="6" id="KW-0675">Receptor</keyword>
<feature type="non-terminal residue" evidence="10">
    <location>
        <position position="112"/>
    </location>
</feature>
<organism evidence="10 11">
    <name type="scientific">Prorocentrum cordatum</name>
    <dbReference type="NCBI Taxonomy" id="2364126"/>
    <lineage>
        <taxon>Eukaryota</taxon>
        <taxon>Sar</taxon>
        <taxon>Alveolata</taxon>
        <taxon>Dinophyceae</taxon>
        <taxon>Prorocentrales</taxon>
        <taxon>Prorocentraceae</taxon>
        <taxon>Prorocentrum</taxon>
    </lineage>
</organism>
<evidence type="ECO:0000256" key="3">
    <source>
        <dbReference type="ARBA" id="ARBA00022989"/>
    </source>
</evidence>
<evidence type="ECO:0000259" key="9">
    <source>
        <dbReference type="Pfam" id="PF01094"/>
    </source>
</evidence>
<comment type="caution">
    <text evidence="10">The sequence shown here is derived from an EMBL/GenBank/DDBJ whole genome shotgun (WGS) entry which is preliminary data.</text>
</comment>
<protein>
    <recommendedName>
        <fullName evidence="9">Receptor ligand binding region domain-containing protein</fullName>
    </recommendedName>
</protein>
<dbReference type="InterPro" id="IPR028082">
    <property type="entry name" value="Peripla_BP_I"/>
</dbReference>
<dbReference type="PANTHER" id="PTHR10519:SF20">
    <property type="entry name" value="G-PROTEIN COUPLED RECEPTOR 156-RELATED"/>
    <property type="match status" value="1"/>
</dbReference>